<organism evidence="4 5">
    <name type="scientific">Thalassoglobus polymorphus</name>
    <dbReference type="NCBI Taxonomy" id="2527994"/>
    <lineage>
        <taxon>Bacteria</taxon>
        <taxon>Pseudomonadati</taxon>
        <taxon>Planctomycetota</taxon>
        <taxon>Planctomycetia</taxon>
        <taxon>Planctomycetales</taxon>
        <taxon>Planctomycetaceae</taxon>
        <taxon>Thalassoglobus</taxon>
    </lineage>
</organism>
<keyword evidence="1" id="KW-1133">Transmembrane helix</keyword>
<dbReference type="InterPro" id="IPR046642">
    <property type="entry name" value="DUF6754"/>
</dbReference>
<gene>
    <name evidence="4" type="ORF">Mal48_02530</name>
</gene>
<accession>A0A517QHB2</accession>
<dbReference type="EMBL" id="CP036267">
    <property type="protein sequence ID" value="QDT31023.1"/>
    <property type="molecule type" value="Genomic_DNA"/>
</dbReference>
<sequence precursor="true">MKNGLYLVVSTFVLSLFAASLMAQPAPPLSVLAEDHPMDDGTNIDVVITLQKDSSPDLEYIVEKSAEYNGLFQEIGKVQPSAKQIKAAEIIYTSDRNVRGEKYWFRVQAKSLKEDEAKSAFVRTAEDSPGVGKLQFFDGGRIWLAIITVLVCGSVVVFISLARGGRDLKVRPIAGLEAIEEAVGRATEMGRTCLFVPGLQDMNDIQTIAGLTILSHVAEQAAEYDCRLETPTSRSLVMTAARETVATAFLKAGRPDAYNDDLVYYVTDEQFAYVSFLTGKMVREKPAACFYLGAFYAESLILAETGNEVGAIQVAGTAQPAQLPFFVAACDYTLIGEEFFAASAYLSGDPDQLGSLKGQDVGKIIVGGLILIGVTLVTLMEVTNNELIASAANYLLNTILQST</sequence>
<reference evidence="4 5" key="1">
    <citation type="submission" date="2019-02" db="EMBL/GenBank/DDBJ databases">
        <title>Deep-cultivation of Planctomycetes and their phenomic and genomic characterization uncovers novel biology.</title>
        <authorList>
            <person name="Wiegand S."/>
            <person name="Jogler M."/>
            <person name="Boedeker C."/>
            <person name="Pinto D."/>
            <person name="Vollmers J."/>
            <person name="Rivas-Marin E."/>
            <person name="Kohn T."/>
            <person name="Peeters S.H."/>
            <person name="Heuer A."/>
            <person name="Rast P."/>
            <person name="Oberbeckmann S."/>
            <person name="Bunk B."/>
            <person name="Jeske O."/>
            <person name="Meyerdierks A."/>
            <person name="Storesund J.E."/>
            <person name="Kallscheuer N."/>
            <person name="Luecker S."/>
            <person name="Lage O.M."/>
            <person name="Pohl T."/>
            <person name="Merkel B.J."/>
            <person name="Hornburger P."/>
            <person name="Mueller R.-W."/>
            <person name="Bruemmer F."/>
            <person name="Labrenz M."/>
            <person name="Spormann A.M."/>
            <person name="Op den Camp H."/>
            <person name="Overmann J."/>
            <person name="Amann R."/>
            <person name="Jetten M.S.M."/>
            <person name="Mascher T."/>
            <person name="Medema M.H."/>
            <person name="Devos D.P."/>
            <person name="Kaster A.-K."/>
            <person name="Ovreas L."/>
            <person name="Rohde M."/>
            <person name="Galperin M.Y."/>
            <person name="Jogler C."/>
        </authorList>
    </citation>
    <scope>NUCLEOTIDE SEQUENCE [LARGE SCALE GENOMIC DNA]</scope>
    <source>
        <strain evidence="4 5">Mal48</strain>
    </source>
</reference>
<evidence type="ECO:0000313" key="4">
    <source>
        <dbReference type="EMBL" id="QDT31023.1"/>
    </source>
</evidence>
<dbReference type="AlphaFoldDB" id="A0A517QHB2"/>
<dbReference type="KEGG" id="tpol:Mal48_02530"/>
<evidence type="ECO:0000256" key="1">
    <source>
        <dbReference type="SAM" id="Phobius"/>
    </source>
</evidence>
<keyword evidence="1" id="KW-0812">Transmembrane</keyword>
<evidence type="ECO:0000256" key="2">
    <source>
        <dbReference type="SAM" id="SignalP"/>
    </source>
</evidence>
<dbReference type="Pfam" id="PF20539">
    <property type="entry name" value="DUF6754"/>
    <property type="match status" value="1"/>
</dbReference>
<keyword evidence="5" id="KW-1185">Reference proteome</keyword>
<name>A0A517QHB2_9PLAN</name>
<proteinExistence type="predicted"/>
<protein>
    <recommendedName>
        <fullName evidence="3">DUF6754 domain-containing protein</fullName>
    </recommendedName>
</protein>
<feature type="chain" id="PRO_5022184025" description="DUF6754 domain-containing protein" evidence="2">
    <location>
        <begin position="26"/>
        <end position="403"/>
    </location>
</feature>
<evidence type="ECO:0000313" key="5">
    <source>
        <dbReference type="Proteomes" id="UP000315724"/>
    </source>
</evidence>
<dbReference type="Proteomes" id="UP000315724">
    <property type="component" value="Chromosome"/>
</dbReference>
<keyword evidence="1" id="KW-0472">Membrane</keyword>
<feature type="transmembrane region" description="Helical" evidence="1">
    <location>
        <begin position="361"/>
        <end position="380"/>
    </location>
</feature>
<keyword evidence="2" id="KW-0732">Signal</keyword>
<dbReference type="RefSeq" id="WP_145195306.1">
    <property type="nucleotide sequence ID" value="NZ_CP036267.1"/>
</dbReference>
<feature type="signal peptide" evidence="2">
    <location>
        <begin position="1"/>
        <end position="25"/>
    </location>
</feature>
<evidence type="ECO:0000259" key="3">
    <source>
        <dbReference type="Pfam" id="PF20539"/>
    </source>
</evidence>
<feature type="domain" description="DUF6754" evidence="3">
    <location>
        <begin position="134"/>
        <end position="386"/>
    </location>
</feature>
<dbReference type="OrthoDB" id="9783046at2"/>
<feature type="transmembrane region" description="Helical" evidence="1">
    <location>
        <begin position="142"/>
        <end position="162"/>
    </location>
</feature>